<dbReference type="Gene3D" id="1.25.40.20">
    <property type="entry name" value="Ankyrin repeat-containing domain"/>
    <property type="match status" value="1"/>
</dbReference>
<dbReference type="Pfam" id="PF12796">
    <property type="entry name" value="Ank_2"/>
    <property type="match status" value="1"/>
</dbReference>
<proteinExistence type="predicted"/>
<dbReference type="Proteomes" id="UP000310158">
    <property type="component" value="Unassembled WGS sequence"/>
</dbReference>
<sequence length="293" mass="31771">MFHHRVQQPLSSQETTRNARLLDAIIRGDEEDVQLALDAGADVNATDAAGRSAVACAITGHDWRTVNASDASFMTESRLGVIRLLVEHPHVSLYSLNAPQEAVNGATPLGVAAWLNALEAIRVLVEDSAGAVSVNGMDSHGATALMYAARDGTIELVRYLLSKGARPDYRDNNYHTSVQFCLHHPQVLWLCENALRNHRTREIQSGNIRKLCPSALADVDALLPDDAQPDLLSCPPAHLFARSKILESRKSLVNAIISSDLPALRSLLFISATPDASQLSPATPRSRLRQLPG</sequence>
<dbReference type="PANTHER" id="PTHR24173:SF74">
    <property type="entry name" value="ANKYRIN REPEAT DOMAIN-CONTAINING PROTEIN 16"/>
    <property type="match status" value="1"/>
</dbReference>
<dbReference type="SUPFAM" id="SSF48403">
    <property type="entry name" value="Ankyrin repeat"/>
    <property type="match status" value="1"/>
</dbReference>
<dbReference type="OrthoDB" id="539213at2759"/>
<keyword evidence="5" id="KW-1185">Reference proteome</keyword>
<organism evidence="4 5">
    <name type="scientific">Bondarzewia mesenterica</name>
    <dbReference type="NCBI Taxonomy" id="1095465"/>
    <lineage>
        <taxon>Eukaryota</taxon>
        <taxon>Fungi</taxon>
        <taxon>Dikarya</taxon>
        <taxon>Basidiomycota</taxon>
        <taxon>Agaricomycotina</taxon>
        <taxon>Agaricomycetes</taxon>
        <taxon>Russulales</taxon>
        <taxon>Bondarzewiaceae</taxon>
        <taxon>Bondarzewia</taxon>
    </lineage>
</organism>
<dbReference type="EMBL" id="SGPL01000005">
    <property type="protein sequence ID" value="THH21300.1"/>
    <property type="molecule type" value="Genomic_DNA"/>
</dbReference>
<dbReference type="SMART" id="SM00248">
    <property type="entry name" value="ANK"/>
    <property type="match status" value="3"/>
</dbReference>
<protein>
    <submittedName>
        <fullName evidence="4">Uncharacterized protein</fullName>
    </submittedName>
</protein>
<name>A0A4S4MDZ1_9AGAM</name>
<dbReference type="InterPro" id="IPR036770">
    <property type="entry name" value="Ankyrin_rpt-contain_sf"/>
</dbReference>
<dbReference type="PROSITE" id="PS50297">
    <property type="entry name" value="ANK_REP_REGION"/>
    <property type="match status" value="1"/>
</dbReference>
<evidence type="ECO:0000313" key="5">
    <source>
        <dbReference type="Proteomes" id="UP000310158"/>
    </source>
</evidence>
<dbReference type="PROSITE" id="PS50088">
    <property type="entry name" value="ANK_REPEAT"/>
    <property type="match status" value="1"/>
</dbReference>
<reference evidence="4 5" key="1">
    <citation type="submission" date="2019-02" db="EMBL/GenBank/DDBJ databases">
        <title>Genome sequencing of the rare red list fungi Bondarzewia mesenterica.</title>
        <authorList>
            <person name="Buettner E."/>
            <person name="Kellner H."/>
        </authorList>
    </citation>
    <scope>NUCLEOTIDE SEQUENCE [LARGE SCALE GENOMIC DNA]</scope>
    <source>
        <strain evidence="4 5">DSM 108281</strain>
    </source>
</reference>
<dbReference type="AlphaFoldDB" id="A0A4S4MDZ1"/>
<gene>
    <name evidence="4" type="ORF">EW146_g225</name>
</gene>
<evidence type="ECO:0000313" key="4">
    <source>
        <dbReference type="EMBL" id="THH21300.1"/>
    </source>
</evidence>
<feature type="repeat" description="ANK" evidence="3">
    <location>
        <begin position="140"/>
        <end position="172"/>
    </location>
</feature>
<evidence type="ECO:0000256" key="2">
    <source>
        <dbReference type="ARBA" id="ARBA00023043"/>
    </source>
</evidence>
<accession>A0A4S4MDZ1</accession>
<keyword evidence="1" id="KW-0677">Repeat</keyword>
<dbReference type="InterPro" id="IPR002110">
    <property type="entry name" value="Ankyrin_rpt"/>
</dbReference>
<keyword evidence="2 3" id="KW-0040">ANK repeat</keyword>
<dbReference type="PANTHER" id="PTHR24173">
    <property type="entry name" value="ANKYRIN REPEAT CONTAINING"/>
    <property type="match status" value="1"/>
</dbReference>
<evidence type="ECO:0000256" key="3">
    <source>
        <dbReference type="PROSITE-ProRule" id="PRU00023"/>
    </source>
</evidence>
<evidence type="ECO:0000256" key="1">
    <source>
        <dbReference type="ARBA" id="ARBA00022737"/>
    </source>
</evidence>
<comment type="caution">
    <text evidence="4">The sequence shown here is derived from an EMBL/GenBank/DDBJ whole genome shotgun (WGS) entry which is preliminary data.</text>
</comment>